<evidence type="ECO:0000256" key="3">
    <source>
        <dbReference type="PROSITE-ProRule" id="PRU00169"/>
    </source>
</evidence>
<feature type="modified residue" description="4-aspartylphosphate" evidence="3">
    <location>
        <position position="40"/>
    </location>
</feature>
<keyword evidence="8" id="KW-1185">Reference proteome</keyword>
<dbReference type="InterPro" id="IPR001789">
    <property type="entry name" value="Sig_transdc_resp-reg_receiver"/>
</dbReference>
<reference evidence="7 8" key="1">
    <citation type="submission" date="2012-05" db="EMBL/GenBank/DDBJ databases">
        <title>Finished chromosome of genome of Oscillatoria sp. PCC 7112.</title>
        <authorList>
            <consortium name="US DOE Joint Genome Institute"/>
            <person name="Gugger M."/>
            <person name="Coursin T."/>
            <person name="Rippka R."/>
            <person name="Tandeau De Marsac N."/>
            <person name="Huntemann M."/>
            <person name="Wei C.-L."/>
            <person name="Han J."/>
            <person name="Detter J.C."/>
            <person name="Han C."/>
            <person name="Tapia R."/>
            <person name="Davenport K."/>
            <person name="Daligault H."/>
            <person name="Erkkila T."/>
            <person name="Gu W."/>
            <person name="Munk A.C.C."/>
            <person name="Teshima H."/>
            <person name="Xu Y."/>
            <person name="Chain P."/>
            <person name="Chen A."/>
            <person name="Krypides N."/>
            <person name="Mavromatis K."/>
            <person name="Markowitz V."/>
            <person name="Szeto E."/>
            <person name="Ivanova N."/>
            <person name="Mikhailova N."/>
            <person name="Ovchinnikova G."/>
            <person name="Pagani I."/>
            <person name="Pati A."/>
            <person name="Goodwin L."/>
            <person name="Peters L."/>
            <person name="Pitluck S."/>
            <person name="Woyke T."/>
            <person name="Kerfeld C."/>
        </authorList>
    </citation>
    <scope>NUCLEOTIDE SEQUENCE [LARGE SCALE GENOMIC DNA]</scope>
    <source>
        <strain evidence="7 8">PCC 7112</strain>
    </source>
</reference>
<dbReference type="InterPro" id="IPR043128">
    <property type="entry name" value="Rev_trsase/Diguanyl_cyclase"/>
</dbReference>
<accession>K9VLE1</accession>
<dbReference type="GO" id="GO:0052621">
    <property type="term" value="F:diguanylate cyclase activity"/>
    <property type="evidence" value="ECO:0007669"/>
    <property type="project" value="TreeGrafter"/>
</dbReference>
<dbReference type="PROSITE" id="PS50046">
    <property type="entry name" value="PHYTOCHROME_2"/>
    <property type="match status" value="1"/>
</dbReference>
<dbReference type="STRING" id="179408.Osc7112_4468"/>
<dbReference type="Gene3D" id="3.30.70.270">
    <property type="match status" value="1"/>
</dbReference>
<evidence type="ECO:0000256" key="1">
    <source>
        <dbReference type="ARBA" id="ARBA00022679"/>
    </source>
</evidence>
<dbReference type="Pfam" id="PF00990">
    <property type="entry name" value="GGDEF"/>
    <property type="match status" value="1"/>
</dbReference>
<dbReference type="HOGENOM" id="CLU_000445_11_28_3"/>
<feature type="domain" description="Phytochrome chromophore attachment site" evidence="4">
    <location>
        <begin position="138"/>
        <end position="331"/>
    </location>
</feature>
<evidence type="ECO:0000259" key="6">
    <source>
        <dbReference type="PROSITE" id="PS50887"/>
    </source>
</evidence>
<dbReference type="SUPFAM" id="SSF55781">
    <property type="entry name" value="GAF domain-like"/>
    <property type="match status" value="1"/>
</dbReference>
<dbReference type="InterPro" id="IPR003018">
    <property type="entry name" value="GAF"/>
</dbReference>
<dbReference type="CDD" id="cd00156">
    <property type="entry name" value="REC"/>
    <property type="match status" value="1"/>
</dbReference>
<dbReference type="GO" id="GO:0016301">
    <property type="term" value="F:kinase activity"/>
    <property type="evidence" value="ECO:0007669"/>
    <property type="project" value="UniProtKB-KW"/>
</dbReference>
<gene>
    <name evidence="7" type="ORF">Osc7112_4468</name>
</gene>
<dbReference type="SMART" id="SM00065">
    <property type="entry name" value="GAF"/>
    <property type="match status" value="1"/>
</dbReference>
<dbReference type="Gene3D" id="3.30.450.40">
    <property type="match status" value="1"/>
</dbReference>
<dbReference type="GO" id="GO:0043709">
    <property type="term" value="P:cell adhesion involved in single-species biofilm formation"/>
    <property type="evidence" value="ECO:0007669"/>
    <property type="project" value="TreeGrafter"/>
</dbReference>
<feature type="domain" description="GGDEF" evidence="6">
    <location>
        <begin position="386"/>
        <end position="523"/>
    </location>
</feature>
<name>K9VLE1_9CYAN</name>
<dbReference type="eggNOG" id="COG2197">
    <property type="taxonomic scope" value="Bacteria"/>
</dbReference>
<dbReference type="Pfam" id="PF00072">
    <property type="entry name" value="Response_reg"/>
    <property type="match status" value="1"/>
</dbReference>
<keyword evidence="2" id="KW-0418">Kinase</keyword>
<evidence type="ECO:0000313" key="8">
    <source>
        <dbReference type="Proteomes" id="UP000010478"/>
    </source>
</evidence>
<dbReference type="SUPFAM" id="SSF55073">
    <property type="entry name" value="Nucleotide cyclase"/>
    <property type="match status" value="1"/>
</dbReference>
<dbReference type="InterPro" id="IPR016132">
    <property type="entry name" value="Phyto_chromo_attachment"/>
</dbReference>
<dbReference type="FunFam" id="3.30.70.270:FF:000001">
    <property type="entry name" value="Diguanylate cyclase domain protein"/>
    <property type="match status" value="1"/>
</dbReference>
<protein>
    <submittedName>
        <fullName evidence="7">Response regulator receiver modulated diguanylate cyclase</fullName>
    </submittedName>
</protein>
<dbReference type="NCBIfam" id="TIGR00254">
    <property type="entry name" value="GGDEF"/>
    <property type="match status" value="1"/>
</dbReference>
<dbReference type="Gene3D" id="3.40.50.2300">
    <property type="match status" value="1"/>
</dbReference>
<dbReference type="InterPro" id="IPR011006">
    <property type="entry name" value="CheY-like_superfamily"/>
</dbReference>
<dbReference type="AlphaFoldDB" id="K9VLE1"/>
<feature type="domain" description="Response regulatory" evidence="5">
    <location>
        <begin position="1"/>
        <end position="106"/>
    </location>
</feature>
<dbReference type="InterPro" id="IPR050469">
    <property type="entry name" value="Diguanylate_Cyclase"/>
</dbReference>
<keyword evidence="1" id="KW-0808">Transferase</keyword>
<dbReference type="InterPro" id="IPR029787">
    <property type="entry name" value="Nucleotide_cyclase"/>
</dbReference>
<dbReference type="GO" id="GO:0005886">
    <property type="term" value="C:plasma membrane"/>
    <property type="evidence" value="ECO:0007669"/>
    <property type="project" value="TreeGrafter"/>
</dbReference>
<dbReference type="CDD" id="cd01949">
    <property type="entry name" value="GGDEF"/>
    <property type="match status" value="1"/>
</dbReference>
<dbReference type="Proteomes" id="UP000010478">
    <property type="component" value="Chromosome"/>
</dbReference>
<dbReference type="SMART" id="SM00267">
    <property type="entry name" value="GGDEF"/>
    <property type="match status" value="1"/>
</dbReference>
<proteinExistence type="predicted"/>
<dbReference type="PANTHER" id="PTHR45138">
    <property type="entry name" value="REGULATORY COMPONENTS OF SENSORY TRANSDUCTION SYSTEM"/>
    <property type="match status" value="1"/>
</dbReference>
<dbReference type="InterPro" id="IPR000160">
    <property type="entry name" value="GGDEF_dom"/>
</dbReference>
<keyword evidence="3" id="KW-0597">Phosphoprotein</keyword>
<dbReference type="SUPFAM" id="SSF52172">
    <property type="entry name" value="CheY-like"/>
    <property type="match status" value="1"/>
</dbReference>
<dbReference type="PANTHER" id="PTHR45138:SF9">
    <property type="entry name" value="DIGUANYLATE CYCLASE DGCM-RELATED"/>
    <property type="match status" value="1"/>
</dbReference>
<sequence>MIEDLLGSFSESLFLLQTVKSLERGVGCLEVEKFDAVLLDLSVSDSLRGSEAIAVLKGRWPTLPIVVLTDINDENIARSVLRWGAQDCLVKGRFHRTLLVRAIHYAIERQQIEEQLRQQALRQRLLGKMIEHIRSSIDPASILQSTVAEVRQFLQTDRVLIYRCQDWVSELDGEEQKGAIVAGDGLPEGYIENQNISAALAVSCFVLVESQSVQAIADVSTAPLAGSCKELLADCEIAAVISVPIWQSGDWETAKEIQEATVWEVENNQDVAENYIWHHGSGKAQAQGKNLPDSIAENGNSLWGMLTAYNCCGVREWQQWEIDFLQHLANQVAIAIEQSQLYRKLAIANKKLQQLATTDGLTGIANRRQFDRVLSLEWRRLAREELPLSLIMFDIDFFKLYNEFYGHLGGDDCLRQVARAIAREANRPGDLTARYGGEEFALVLPNTSAQGANAVARKICDGIACLKLPHARSSIGPYVTLSCGIATAIPSAQEYPKTIIRSADSALYQAKTEGKNRICHASSNSESSPIFM</sequence>
<dbReference type="GO" id="GO:1902201">
    <property type="term" value="P:negative regulation of bacterial-type flagellum-dependent cell motility"/>
    <property type="evidence" value="ECO:0007669"/>
    <property type="project" value="TreeGrafter"/>
</dbReference>
<dbReference type="PROSITE" id="PS50110">
    <property type="entry name" value="RESPONSE_REGULATORY"/>
    <property type="match status" value="1"/>
</dbReference>
<dbReference type="eggNOG" id="COG2203">
    <property type="taxonomic scope" value="Bacteria"/>
</dbReference>
<evidence type="ECO:0000259" key="4">
    <source>
        <dbReference type="PROSITE" id="PS50046"/>
    </source>
</evidence>
<dbReference type="InterPro" id="IPR029016">
    <property type="entry name" value="GAF-like_dom_sf"/>
</dbReference>
<dbReference type="KEGG" id="oni:Osc7112_4468"/>
<dbReference type="GO" id="GO:0000160">
    <property type="term" value="P:phosphorelay signal transduction system"/>
    <property type="evidence" value="ECO:0007669"/>
    <property type="project" value="InterPro"/>
</dbReference>
<dbReference type="eggNOG" id="COG3706">
    <property type="taxonomic scope" value="Bacteria"/>
</dbReference>
<dbReference type="Pfam" id="PF01590">
    <property type="entry name" value="GAF"/>
    <property type="match status" value="1"/>
</dbReference>
<dbReference type="PROSITE" id="PS50887">
    <property type="entry name" value="GGDEF"/>
    <property type="match status" value="1"/>
</dbReference>
<dbReference type="EMBL" id="CP003614">
    <property type="protein sequence ID" value="AFZ08766.1"/>
    <property type="molecule type" value="Genomic_DNA"/>
</dbReference>
<evidence type="ECO:0000313" key="7">
    <source>
        <dbReference type="EMBL" id="AFZ08766.1"/>
    </source>
</evidence>
<evidence type="ECO:0000256" key="2">
    <source>
        <dbReference type="ARBA" id="ARBA00022777"/>
    </source>
</evidence>
<organism evidence="7 8">
    <name type="scientific">Phormidium nigroviride PCC 7112</name>
    <dbReference type="NCBI Taxonomy" id="179408"/>
    <lineage>
        <taxon>Bacteria</taxon>
        <taxon>Bacillati</taxon>
        <taxon>Cyanobacteriota</taxon>
        <taxon>Cyanophyceae</taxon>
        <taxon>Oscillatoriophycideae</taxon>
        <taxon>Oscillatoriales</taxon>
        <taxon>Oscillatoriaceae</taxon>
        <taxon>Phormidium</taxon>
    </lineage>
</organism>
<dbReference type="PATRIC" id="fig|179408.3.peg.5547"/>
<evidence type="ECO:0000259" key="5">
    <source>
        <dbReference type="PROSITE" id="PS50110"/>
    </source>
</evidence>